<dbReference type="GO" id="GO:0005524">
    <property type="term" value="F:ATP binding"/>
    <property type="evidence" value="ECO:0007669"/>
    <property type="project" value="UniProtKB-KW"/>
</dbReference>
<evidence type="ECO:0000256" key="3">
    <source>
        <dbReference type="ARBA" id="ARBA00022741"/>
    </source>
</evidence>
<feature type="compositionally biased region" description="Polar residues" evidence="6">
    <location>
        <begin position="309"/>
        <end position="329"/>
    </location>
</feature>
<feature type="compositionally biased region" description="Acidic residues" evidence="6">
    <location>
        <begin position="373"/>
        <end position="393"/>
    </location>
</feature>
<evidence type="ECO:0000256" key="4">
    <source>
        <dbReference type="ARBA" id="ARBA00022777"/>
    </source>
</evidence>
<dbReference type="Gene3D" id="1.10.510.10">
    <property type="entry name" value="Transferase(Phosphotransferase) domain 1"/>
    <property type="match status" value="1"/>
</dbReference>
<dbReference type="PANTHER" id="PTHR43671:SF13">
    <property type="entry name" value="SERINE_THREONINE-PROTEIN KINASE NEK2"/>
    <property type="match status" value="1"/>
</dbReference>
<proteinExistence type="predicted"/>
<organism evidence="8 9">
    <name type="scientific">Pomacea canaliculata</name>
    <name type="common">Golden apple snail</name>
    <dbReference type="NCBI Taxonomy" id="400727"/>
    <lineage>
        <taxon>Eukaryota</taxon>
        <taxon>Metazoa</taxon>
        <taxon>Spiralia</taxon>
        <taxon>Lophotrochozoa</taxon>
        <taxon>Mollusca</taxon>
        <taxon>Gastropoda</taxon>
        <taxon>Caenogastropoda</taxon>
        <taxon>Architaenioglossa</taxon>
        <taxon>Ampullarioidea</taxon>
        <taxon>Ampullariidae</taxon>
        <taxon>Pomacea</taxon>
    </lineage>
</organism>
<dbReference type="GO" id="GO:0004674">
    <property type="term" value="F:protein serine/threonine kinase activity"/>
    <property type="evidence" value="ECO:0007669"/>
    <property type="project" value="UniProtKB-EC"/>
</dbReference>
<dbReference type="EC" id="2.7.11.1" evidence="1"/>
<keyword evidence="9" id="KW-1185">Reference proteome</keyword>
<dbReference type="EMBL" id="PZQS01000008">
    <property type="protein sequence ID" value="PVD26160.1"/>
    <property type="molecule type" value="Genomic_DNA"/>
</dbReference>
<dbReference type="InterPro" id="IPR011009">
    <property type="entry name" value="Kinase-like_dom_sf"/>
</dbReference>
<sequence length="544" mass="60983">MMAERKVTALDTVVREDSDGSHQYELRTRLRSQSGFFGETFKCVEKETGKEYCLRVVPLTAVERRSGAYNEEKFITWGTLHHANVLRFIDRWQDSRNLYIRTESAKWCLEELLRSRGRPPPQSLFEKWLYQIASALKYLHHDRSHPVVHRNLKPASIVVTELYILRLTDFGVCRELEGADAVSQSIVGTAAIMSPEMLSKTPYTAKTDIWSFGITAVYIATLQRAIEAKTFHSLFKKAAAGEVVRSLGKYSTDVNHIVRSMLQADPQTRPTSEALHRDIVRTFPRCKKPPERDSYPDGESRLAPAVVTPSHNRCPSTSTGVTDQYVTPRTSRHDVAGSSGLPTAGARRESDPRLAEVNVTSLSLLVLTTAAGADDDREDCREDEEDEEPEEGENNNLLFTYPGAYGVQRNDHTSPKPSVAPRTRSRSVSEAWGPSGAQTQPHLLSCLLPESVSDWPPSLQEYWDVARSLLTTMSLHHLLDALMIMELVGEDDLKAWLMLNVGDGAENSVGDLRRLSDLDRELNGSAITSVMETFRRQPASSQRQ</sequence>
<feature type="domain" description="Protein kinase" evidence="7">
    <location>
        <begin position="26"/>
        <end position="279"/>
    </location>
</feature>
<gene>
    <name evidence="8" type="ORF">C0Q70_13829</name>
</gene>
<evidence type="ECO:0000256" key="5">
    <source>
        <dbReference type="ARBA" id="ARBA00022840"/>
    </source>
</evidence>
<evidence type="ECO:0000313" key="8">
    <source>
        <dbReference type="EMBL" id="PVD26160.1"/>
    </source>
</evidence>
<keyword evidence="5" id="KW-0067">ATP-binding</keyword>
<dbReference type="InterPro" id="IPR000719">
    <property type="entry name" value="Prot_kinase_dom"/>
</dbReference>
<dbReference type="AlphaFoldDB" id="A0A2T7NYA5"/>
<evidence type="ECO:0000256" key="2">
    <source>
        <dbReference type="ARBA" id="ARBA00022679"/>
    </source>
</evidence>
<dbReference type="Gene3D" id="3.30.200.20">
    <property type="entry name" value="Phosphorylase Kinase, domain 1"/>
    <property type="match status" value="1"/>
</dbReference>
<dbReference type="Proteomes" id="UP000245119">
    <property type="component" value="Linkage Group LG8"/>
</dbReference>
<evidence type="ECO:0000256" key="6">
    <source>
        <dbReference type="SAM" id="MobiDB-lite"/>
    </source>
</evidence>
<dbReference type="Pfam" id="PF00069">
    <property type="entry name" value="Pkinase"/>
    <property type="match status" value="1"/>
</dbReference>
<evidence type="ECO:0000256" key="1">
    <source>
        <dbReference type="ARBA" id="ARBA00012513"/>
    </source>
</evidence>
<comment type="caution">
    <text evidence="8">The sequence shown here is derived from an EMBL/GenBank/DDBJ whole genome shotgun (WGS) entry which is preliminary data.</text>
</comment>
<evidence type="ECO:0000313" key="9">
    <source>
        <dbReference type="Proteomes" id="UP000245119"/>
    </source>
</evidence>
<feature type="compositionally biased region" description="Basic and acidic residues" evidence="6">
    <location>
        <begin position="288"/>
        <end position="300"/>
    </location>
</feature>
<dbReference type="PANTHER" id="PTHR43671">
    <property type="entry name" value="SERINE/THREONINE-PROTEIN KINASE NEK"/>
    <property type="match status" value="1"/>
</dbReference>
<dbReference type="OMA" id="APEDECP"/>
<dbReference type="SUPFAM" id="SSF56112">
    <property type="entry name" value="Protein kinase-like (PK-like)"/>
    <property type="match status" value="1"/>
</dbReference>
<keyword evidence="4" id="KW-0418">Kinase</keyword>
<feature type="region of interest" description="Disordered" evidence="6">
    <location>
        <begin position="285"/>
        <end position="355"/>
    </location>
</feature>
<protein>
    <recommendedName>
        <fullName evidence="1">non-specific serine/threonine protein kinase</fullName>
        <ecNumber evidence="1">2.7.11.1</ecNumber>
    </recommendedName>
</protein>
<keyword evidence="2" id="KW-0808">Transferase</keyword>
<dbReference type="InterPro" id="IPR050660">
    <property type="entry name" value="NEK_Ser/Thr_kinase"/>
</dbReference>
<keyword evidence="3" id="KW-0547">Nucleotide-binding</keyword>
<evidence type="ECO:0000259" key="7">
    <source>
        <dbReference type="PROSITE" id="PS50011"/>
    </source>
</evidence>
<name>A0A2T7NYA5_POMCA</name>
<accession>A0A2T7NYA5</accession>
<dbReference type="OrthoDB" id="6091150at2759"/>
<reference evidence="8 9" key="1">
    <citation type="submission" date="2018-04" db="EMBL/GenBank/DDBJ databases">
        <title>The genome of golden apple snail Pomacea canaliculata provides insight into stress tolerance and invasive adaptation.</title>
        <authorList>
            <person name="Liu C."/>
            <person name="Liu B."/>
            <person name="Ren Y."/>
            <person name="Zhang Y."/>
            <person name="Wang H."/>
            <person name="Li S."/>
            <person name="Jiang F."/>
            <person name="Yin L."/>
            <person name="Zhang G."/>
            <person name="Qian W."/>
            <person name="Fan W."/>
        </authorList>
    </citation>
    <scope>NUCLEOTIDE SEQUENCE [LARGE SCALE GENOMIC DNA]</scope>
    <source>
        <strain evidence="8">SZHN2017</strain>
        <tissue evidence="8">Muscle</tissue>
    </source>
</reference>
<feature type="region of interest" description="Disordered" evidence="6">
    <location>
        <begin position="369"/>
        <end position="437"/>
    </location>
</feature>
<dbReference type="STRING" id="400727.A0A2T7NYA5"/>
<dbReference type="PROSITE" id="PS50011">
    <property type="entry name" value="PROTEIN_KINASE_DOM"/>
    <property type="match status" value="1"/>
</dbReference>